<gene>
    <name evidence="1" type="ORF">VRU49_09720</name>
</gene>
<evidence type="ECO:0000313" key="2">
    <source>
        <dbReference type="Proteomes" id="UP001337681"/>
    </source>
</evidence>
<keyword evidence="2" id="KW-1185">Reference proteome</keyword>
<reference evidence="1 2" key="1">
    <citation type="submission" date="2024-01" db="EMBL/GenBank/DDBJ databases">
        <title>Pedobacter sp. nov., isolated from oil-contaminated soil.</title>
        <authorList>
            <person name="Le N.T.T."/>
        </authorList>
    </citation>
    <scope>NUCLEOTIDE SEQUENCE [LARGE SCALE GENOMIC DNA]</scope>
    <source>
        <strain evidence="1 2">VNH31</strain>
    </source>
</reference>
<name>A0ABU7H3S5_9SPHI</name>
<proteinExistence type="predicted"/>
<dbReference type="EMBL" id="JAZDQU010000002">
    <property type="protein sequence ID" value="MEE1885692.1"/>
    <property type="molecule type" value="Genomic_DNA"/>
</dbReference>
<comment type="caution">
    <text evidence="1">The sequence shown here is derived from an EMBL/GenBank/DDBJ whole genome shotgun (WGS) entry which is preliminary data.</text>
</comment>
<protein>
    <submittedName>
        <fullName evidence="1">Uncharacterized protein</fullName>
    </submittedName>
</protein>
<organism evidence="1 2">
    <name type="scientific">Pedobacter flavus</name>
    <dbReference type="NCBI Taxonomy" id="3113906"/>
    <lineage>
        <taxon>Bacteria</taxon>
        <taxon>Pseudomonadati</taxon>
        <taxon>Bacteroidota</taxon>
        <taxon>Sphingobacteriia</taxon>
        <taxon>Sphingobacteriales</taxon>
        <taxon>Sphingobacteriaceae</taxon>
        <taxon>Pedobacter</taxon>
    </lineage>
</organism>
<evidence type="ECO:0000313" key="1">
    <source>
        <dbReference type="EMBL" id="MEE1885692.1"/>
    </source>
</evidence>
<dbReference type="Proteomes" id="UP001337681">
    <property type="component" value="Unassembled WGS sequence"/>
</dbReference>
<dbReference type="RefSeq" id="WP_330146587.1">
    <property type="nucleotide sequence ID" value="NZ_JAZDQU010000002.1"/>
</dbReference>
<sequence>MNRIKTGDYKIQIIQNKHFIDQTESIHTLSTSNITHGGLATHFSMKI</sequence>
<accession>A0ABU7H3S5</accession>